<sequence>MLTKHILTTAAALTILVPSALANDAPTSSPITPVTTIEVSDGTTLIEVTNNEARVENNIIREFAIGKNITVAYKNTTEKTVFPKYTLKAYNRYGLLLGEKSVGGGLIFSSGPSLDPGALGGDTIYFDWIDLEAIFSNSSLELPADFSQIKWLAISDSNTAIPAK</sequence>
<accession>A0A6B3L872</accession>
<keyword evidence="2" id="KW-1185">Reference proteome</keyword>
<proteinExistence type="predicted"/>
<gene>
    <name evidence="1" type="ORF">G3M56_014020</name>
</gene>
<organism evidence="1 2">
    <name type="scientific">Sulfuriroseicoccus oceanibius</name>
    <dbReference type="NCBI Taxonomy" id="2707525"/>
    <lineage>
        <taxon>Bacteria</taxon>
        <taxon>Pseudomonadati</taxon>
        <taxon>Verrucomicrobiota</taxon>
        <taxon>Verrucomicrobiia</taxon>
        <taxon>Verrucomicrobiales</taxon>
        <taxon>Verrucomicrobiaceae</taxon>
        <taxon>Sulfuriroseicoccus</taxon>
    </lineage>
</organism>
<dbReference type="AlphaFoldDB" id="A0A6B3L872"/>
<evidence type="ECO:0000313" key="1">
    <source>
        <dbReference type="EMBL" id="QQL44963.1"/>
    </source>
</evidence>
<dbReference type="Proteomes" id="UP000475117">
    <property type="component" value="Chromosome"/>
</dbReference>
<dbReference type="KEGG" id="soa:G3M56_014020"/>
<dbReference type="EMBL" id="CP066776">
    <property type="protein sequence ID" value="QQL44963.1"/>
    <property type="molecule type" value="Genomic_DNA"/>
</dbReference>
<reference evidence="1 2" key="1">
    <citation type="submission" date="2020-12" db="EMBL/GenBank/DDBJ databases">
        <title>Sulforoseuscoccus oceanibium gen. nov., sp. nov., a representative of the phylum Verrucomicrobia with special cytoplasmic membrane, and proposal of Sulforoseuscoccusaceae fam. nov.</title>
        <authorList>
            <person name="Xi F."/>
        </authorList>
    </citation>
    <scope>NUCLEOTIDE SEQUENCE [LARGE SCALE GENOMIC DNA]</scope>
    <source>
        <strain evidence="1 2">T37</strain>
    </source>
</reference>
<name>A0A6B3L872_9BACT</name>
<protein>
    <submittedName>
        <fullName evidence="1">Uncharacterized protein</fullName>
    </submittedName>
</protein>
<dbReference type="RefSeq" id="WP_164365297.1">
    <property type="nucleotide sequence ID" value="NZ_CP066776.1"/>
</dbReference>
<evidence type="ECO:0000313" key="2">
    <source>
        <dbReference type="Proteomes" id="UP000475117"/>
    </source>
</evidence>